<feature type="transmembrane region" description="Helical" evidence="1">
    <location>
        <begin position="641"/>
        <end position="663"/>
    </location>
</feature>
<feature type="transmembrane region" description="Helical" evidence="1">
    <location>
        <begin position="714"/>
        <end position="734"/>
    </location>
</feature>
<reference evidence="3 4" key="1">
    <citation type="journal article" date="2023" name="Nucleic Acids Res.">
        <title>The hologenome of Daphnia magna reveals possible DNA methylation and microbiome-mediated evolution of the host genome.</title>
        <authorList>
            <person name="Chaturvedi A."/>
            <person name="Li X."/>
            <person name="Dhandapani V."/>
            <person name="Marshall H."/>
            <person name="Kissane S."/>
            <person name="Cuenca-Cambronero M."/>
            <person name="Asole G."/>
            <person name="Calvet F."/>
            <person name="Ruiz-Romero M."/>
            <person name="Marangio P."/>
            <person name="Guigo R."/>
            <person name="Rago D."/>
            <person name="Mirbahai L."/>
            <person name="Eastwood N."/>
            <person name="Colbourne J.K."/>
            <person name="Zhou J."/>
            <person name="Mallon E."/>
            <person name="Orsini L."/>
        </authorList>
    </citation>
    <scope>NUCLEOTIDE SEQUENCE [LARGE SCALE GENOMIC DNA]</scope>
    <source>
        <strain evidence="3">LRV0_1</strain>
    </source>
</reference>
<feature type="transmembrane region" description="Helical" evidence="1">
    <location>
        <begin position="56"/>
        <end position="78"/>
    </location>
</feature>
<dbReference type="InterPro" id="IPR002656">
    <property type="entry name" value="Acyl_transf_3_dom"/>
</dbReference>
<evidence type="ECO:0000313" key="3">
    <source>
        <dbReference type="EMBL" id="KAK4036534.1"/>
    </source>
</evidence>
<dbReference type="InterPro" id="IPR006621">
    <property type="entry name" value="Nose-resist-to-fluoxetine_N"/>
</dbReference>
<dbReference type="Pfam" id="PF20146">
    <property type="entry name" value="NRF"/>
    <property type="match status" value="1"/>
</dbReference>
<feature type="transmembrane region" description="Helical" evidence="1">
    <location>
        <begin position="520"/>
        <end position="540"/>
    </location>
</feature>
<accession>A0ABR0B4A2</accession>
<feature type="transmembrane region" description="Helical" evidence="1">
    <location>
        <begin position="269"/>
        <end position="294"/>
    </location>
</feature>
<keyword evidence="1" id="KW-0812">Transmembrane</keyword>
<feature type="transmembrane region" description="Helical" evidence="1">
    <location>
        <begin position="574"/>
        <end position="590"/>
    </location>
</feature>
<protein>
    <recommendedName>
        <fullName evidence="2">Nose resistant-to-fluoxetine protein N-terminal domain-containing protein</fullName>
    </recommendedName>
</protein>
<gene>
    <name evidence="3" type="ORF">OUZ56_028585</name>
</gene>
<keyword evidence="4" id="KW-1185">Reference proteome</keyword>
<dbReference type="Proteomes" id="UP001234178">
    <property type="component" value="Unassembled WGS sequence"/>
</dbReference>
<keyword evidence="1" id="KW-1133">Transmembrane helix</keyword>
<feature type="transmembrane region" description="Helical" evidence="1">
    <location>
        <begin position="422"/>
        <end position="441"/>
    </location>
</feature>
<feature type="transmembrane region" description="Helical" evidence="1">
    <location>
        <begin position="380"/>
        <end position="401"/>
    </location>
</feature>
<dbReference type="InterPro" id="IPR052728">
    <property type="entry name" value="O2_lipid_transport_reg"/>
</dbReference>
<dbReference type="PANTHER" id="PTHR11161:SF0">
    <property type="entry name" value="O-ACYLTRANSFERASE LIKE PROTEIN"/>
    <property type="match status" value="1"/>
</dbReference>
<comment type="caution">
    <text evidence="3">The sequence shown here is derived from an EMBL/GenBank/DDBJ whole genome shotgun (WGS) entry which is preliminary data.</text>
</comment>
<feature type="transmembrane region" description="Helical" evidence="1">
    <location>
        <begin position="602"/>
        <end position="621"/>
    </location>
</feature>
<dbReference type="PANTHER" id="PTHR11161">
    <property type="entry name" value="O-ACYLTRANSFERASE"/>
    <property type="match status" value="1"/>
</dbReference>
<keyword evidence="1" id="KW-0472">Membrane</keyword>
<evidence type="ECO:0000259" key="2">
    <source>
        <dbReference type="SMART" id="SM00703"/>
    </source>
</evidence>
<dbReference type="EMBL" id="JAOYFB010000040">
    <property type="protein sequence ID" value="KAK4036534.1"/>
    <property type="molecule type" value="Genomic_DNA"/>
</dbReference>
<evidence type="ECO:0000313" key="4">
    <source>
        <dbReference type="Proteomes" id="UP001234178"/>
    </source>
</evidence>
<sequence length="759" mass="86352">MGNRWSLILLFVGENRKMSSEVKPIYARILIFVGRHKDIAVSTFRIRFVVMSSSRPLFVCLVVFSIFSNGFIVSGLTFPPIGENGNQGIGDWWIYSSVPTALATSKVSETCIQHSREYLTALRERQPWAVKMYESSGRMVENLIYIEGNSDVHHETGLFDGCVSVRPDGIPFQGQYCTVFFGLKQVDSDGNVENWKEEEPIESSSNFLKPSIGFCLPSTCSARDLRSAVAQQVGYRASNGKNFSIVAISSEDYCYTQEKILANGTVDKLALIVLSVFCLLGIAVTVATVHHTWINNDCDDSKKPMAIQLLHCFSAKRNCETLLAIQEDAKDSLSCVHGIRVLTICWIVLMHVGSEFTIERISYNKQTAVKNSQRWEAQGLANGLFAVDSFFLMSGLLVAFTKMRQLDQNNGFFNIKRFYFHRYIRLTPVYAAVIAFLAALWPRLGSGPDWYFLQRMSKGVRQRWWTNMLYINNYVATTELSMSNPLMGMIESWSLACDMQMFWISPLFIYPLWRWKKAGLLWTVVCLFVFLGYSTVVFFVHDLPISLTPLGRPSEILRIDDYVHNHYLETFCRIPTYLIGILLGWILHNTKNRKVSLNKCQAVTGWMIAALFGLAVIYGMTPYLDETTAPVINPFVRVSYGALHHSAWAIAIGWIIFACTHGYGGFINQFLSWKLFLPISRLSYAAYLIHYNMIKAYASHLRKPFYFTECVYATTYFGILVITFAIAFVLSVVVEMPFLNLDKFFFPIKSKTRQGKKNT</sequence>
<organism evidence="3 4">
    <name type="scientific">Daphnia magna</name>
    <dbReference type="NCBI Taxonomy" id="35525"/>
    <lineage>
        <taxon>Eukaryota</taxon>
        <taxon>Metazoa</taxon>
        <taxon>Ecdysozoa</taxon>
        <taxon>Arthropoda</taxon>
        <taxon>Crustacea</taxon>
        <taxon>Branchiopoda</taxon>
        <taxon>Diplostraca</taxon>
        <taxon>Cladocera</taxon>
        <taxon>Anomopoda</taxon>
        <taxon>Daphniidae</taxon>
        <taxon>Daphnia</taxon>
    </lineage>
</organism>
<name>A0ABR0B4A2_9CRUS</name>
<evidence type="ECO:0000256" key="1">
    <source>
        <dbReference type="SAM" id="Phobius"/>
    </source>
</evidence>
<dbReference type="SMART" id="SM00703">
    <property type="entry name" value="NRF"/>
    <property type="match status" value="1"/>
</dbReference>
<feature type="domain" description="Nose resistant-to-fluoxetine protein N-terminal" evidence="2">
    <location>
        <begin position="108"/>
        <end position="256"/>
    </location>
</feature>
<dbReference type="Pfam" id="PF01757">
    <property type="entry name" value="Acyl_transf_3"/>
    <property type="match status" value="1"/>
</dbReference>
<proteinExistence type="predicted"/>